<dbReference type="AlphaFoldDB" id="A0A4D6HCB4"/>
<feature type="region of interest" description="Disordered" evidence="1">
    <location>
        <begin position="353"/>
        <end position="379"/>
    </location>
</feature>
<keyword evidence="2" id="KW-0812">Transmembrane</keyword>
<gene>
    <name evidence="4" type="ORF">DV733_07970</name>
</gene>
<dbReference type="GeneID" id="39847794"/>
<evidence type="ECO:0000313" key="4">
    <source>
        <dbReference type="EMBL" id="QCC51181.1"/>
    </source>
</evidence>
<evidence type="ECO:0000256" key="2">
    <source>
        <dbReference type="SAM" id="Phobius"/>
    </source>
</evidence>
<keyword evidence="2" id="KW-1133">Transmembrane helix</keyword>
<feature type="transmembrane region" description="Helical" evidence="2">
    <location>
        <begin position="12"/>
        <end position="37"/>
    </location>
</feature>
<dbReference type="NCBIfam" id="TIGR02537">
    <property type="entry name" value="arch_flag_Nterm"/>
    <property type="match status" value="1"/>
</dbReference>
<feature type="compositionally biased region" description="Polar residues" evidence="1">
    <location>
        <begin position="355"/>
        <end position="365"/>
    </location>
</feature>
<keyword evidence="5" id="KW-1185">Reference proteome</keyword>
<sequence length="429" mass="43995">MYRARQRERRGLSPVVGTTLLVAIVVVLVSLSAVLIFGATDTKPPAPEASLQLEPLEGSDDYVLRMHSGERIDGDQLRIQGIATPDVLAGSELTAGRSVRVDPSRETVRVVWSEDAADGVTYTLQTFDVDPGTGRSPLSNGGFPDGALFTGRDGDVIQITGDGGTVSTLLDAGTVEGLGSRGEDVSGDGNAELPFVTSNGNVNVVDEDGDVITVADSSSIPGNVAQQKTRLAVTSWQGSPPAVFFVNQNHDTIYRATPSGSPTVVATPGDGAQSIVGTGDIDGDGTDELVFGDASQTLRYLEPGGSVRTTGVSTGSNNGIGTGTLADFDGDGQTHVAVVDGGNDILLVDDGGGETVTSGDVSGTSAPQAKKAPTAAADVDGDDRPELVYVGNANGDLKYLDDIGGTIEIEFLRNRDGDKIDGSGETGVS</sequence>
<organism evidence="4 5">
    <name type="scientific">Halapricum salinum</name>
    <dbReference type="NCBI Taxonomy" id="1457250"/>
    <lineage>
        <taxon>Archaea</taxon>
        <taxon>Methanobacteriati</taxon>
        <taxon>Methanobacteriota</taxon>
        <taxon>Stenosarchaea group</taxon>
        <taxon>Halobacteria</taxon>
        <taxon>Halobacteriales</taxon>
        <taxon>Haloarculaceae</taxon>
        <taxon>Halapricum</taxon>
    </lineage>
</organism>
<evidence type="ECO:0000256" key="1">
    <source>
        <dbReference type="SAM" id="MobiDB-lite"/>
    </source>
</evidence>
<dbReference type="Pfam" id="PF07790">
    <property type="entry name" value="Pilin_N"/>
    <property type="match status" value="1"/>
</dbReference>
<feature type="domain" description="Archaeal Type IV pilin N-terminal" evidence="3">
    <location>
        <begin position="11"/>
        <end position="80"/>
    </location>
</feature>
<accession>A0A4D6HCB4</accession>
<dbReference type="InterPro" id="IPR013373">
    <property type="entry name" value="Flagellin/pilin_N_arc"/>
</dbReference>
<protein>
    <submittedName>
        <fullName evidence="4">VCBS repeat-containing protein</fullName>
    </submittedName>
</protein>
<dbReference type="KEGG" id="hsn:DV733_07970"/>
<feature type="compositionally biased region" description="Low complexity" evidence="1">
    <location>
        <begin position="366"/>
        <end position="377"/>
    </location>
</feature>
<proteinExistence type="predicted"/>
<dbReference type="EMBL" id="CP031310">
    <property type="protein sequence ID" value="QCC51181.1"/>
    <property type="molecule type" value="Genomic_DNA"/>
</dbReference>
<reference evidence="4 5" key="1">
    <citation type="journal article" date="2019" name="Nat. Commun.">
        <title>A new type of DNA phosphorothioation-based antiviral system in archaea.</title>
        <authorList>
            <person name="Xiong L."/>
            <person name="Liu S."/>
            <person name="Chen S."/>
            <person name="Xiao Y."/>
            <person name="Zhu B."/>
            <person name="Gao Y."/>
            <person name="Zhang Y."/>
            <person name="Chen B."/>
            <person name="Luo J."/>
            <person name="Deng Z."/>
            <person name="Chen X."/>
            <person name="Wang L."/>
            <person name="Chen S."/>
        </authorList>
    </citation>
    <scope>NUCLEOTIDE SEQUENCE [LARGE SCALE GENOMIC DNA]</scope>
    <source>
        <strain evidence="4 5">CBA1105</strain>
    </source>
</reference>
<dbReference type="RefSeq" id="WP_049995206.1">
    <property type="nucleotide sequence ID" value="NZ_CP031310.1"/>
</dbReference>
<dbReference type="InterPro" id="IPR028994">
    <property type="entry name" value="Integrin_alpha_N"/>
</dbReference>
<dbReference type="InterPro" id="IPR012859">
    <property type="entry name" value="Pilin_N_archaeal"/>
</dbReference>
<name>A0A4D6HCB4_9EURY</name>
<keyword evidence="2" id="KW-0472">Membrane</keyword>
<dbReference type="STRING" id="1457250.GCA_000755225_01311"/>
<evidence type="ECO:0000313" key="5">
    <source>
        <dbReference type="Proteomes" id="UP000296706"/>
    </source>
</evidence>
<dbReference type="Proteomes" id="UP000296706">
    <property type="component" value="Chromosome"/>
</dbReference>
<evidence type="ECO:0000259" key="3">
    <source>
        <dbReference type="Pfam" id="PF07790"/>
    </source>
</evidence>
<dbReference type="OrthoDB" id="242670at2157"/>
<dbReference type="SUPFAM" id="SSF69318">
    <property type="entry name" value="Integrin alpha N-terminal domain"/>
    <property type="match status" value="1"/>
</dbReference>